<dbReference type="EMBL" id="CAJOAX010000729">
    <property type="protein sequence ID" value="CAF3641694.1"/>
    <property type="molecule type" value="Genomic_DNA"/>
</dbReference>
<organism evidence="3 4">
    <name type="scientific">Rotaria sordida</name>
    <dbReference type="NCBI Taxonomy" id="392033"/>
    <lineage>
        <taxon>Eukaryota</taxon>
        <taxon>Metazoa</taxon>
        <taxon>Spiralia</taxon>
        <taxon>Gnathifera</taxon>
        <taxon>Rotifera</taxon>
        <taxon>Eurotatoria</taxon>
        <taxon>Bdelloidea</taxon>
        <taxon>Philodinida</taxon>
        <taxon>Philodinidae</taxon>
        <taxon>Rotaria</taxon>
    </lineage>
</organism>
<keyword evidence="1" id="KW-0812">Transmembrane</keyword>
<dbReference type="OrthoDB" id="10056439at2759"/>
<keyword evidence="1" id="KW-1133">Transmembrane helix</keyword>
<accession>A0A818QZ28</accession>
<sequence>MRISEISSGTYQSQVKRVSIQTISNVGKHETPFIWSKFNRLSSMQSTVTPDIVDIPERTIEKTSVPESSEKSFIFNRNRIIFITIGVLFALSTSITAVALAIKFRS</sequence>
<evidence type="ECO:0000313" key="2">
    <source>
        <dbReference type="EMBL" id="CAF1182869.1"/>
    </source>
</evidence>
<dbReference type="Proteomes" id="UP000663882">
    <property type="component" value="Unassembled WGS sequence"/>
</dbReference>
<reference evidence="3" key="1">
    <citation type="submission" date="2021-02" db="EMBL/GenBank/DDBJ databases">
        <authorList>
            <person name="Nowell W R."/>
        </authorList>
    </citation>
    <scope>NUCLEOTIDE SEQUENCE</scope>
</reference>
<evidence type="ECO:0000256" key="1">
    <source>
        <dbReference type="SAM" id="Phobius"/>
    </source>
</evidence>
<keyword evidence="1" id="KW-0472">Membrane</keyword>
<name>A0A818QZ28_9BILA</name>
<evidence type="ECO:0000313" key="3">
    <source>
        <dbReference type="EMBL" id="CAF3641694.1"/>
    </source>
</evidence>
<feature type="transmembrane region" description="Helical" evidence="1">
    <location>
        <begin position="80"/>
        <end position="102"/>
    </location>
</feature>
<dbReference type="AlphaFoldDB" id="A0A818QZ28"/>
<protein>
    <submittedName>
        <fullName evidence="3">Uncharacterized protein</fullName>
    </submittedName>
</protein>
<gene>
    <name evidence="3" type="ORF">OTI717_LOCUS8871</name>
    <name evidence="2" type="ORF">RFH988_LOCUS23608</name>
</gene>
<comment type="caution">
    <text evidence="3">The sequence shown here is derived from an EMBL/GenBank/DDBJ whole genome shotgun (WGS) entry which is preliminary data.</text>
</comment>
<evidence type="ECO:0000313" key="4">
    <source>
        <dbReference type="Proteomes" id="UP000663823"/>
    </source>
</evidence>
<proteinExistence type="predicted"/>
<dbReference type="EMBL" id="CAJNOO010001650">
    <property type="protein sequence ID" value="CAF1182869.1"/>
    <property type="molecule type" value="Genomic_DNA"/>
</dbReference>
<dbReference type="Proteomes" id="UP000663823">
    <property type="component" value="Unassembled WGS sequence"/>
</dbReference>